<dbReference type="AlphaFoldDB" id="W1XR86"/>
<evidence type="ECO:0000313" key="1">
    <source>
        <dbReference type="EMBL" id="ETJ32747.1"/>
    </source>
</evidence>
<proteinExistence type="predicted"/>
<comment type="caution">
    <text evidence="1">The sequence shown here is derived from an EMBL/GenBank/DDBJ whole genome shotgun (WGS) entry which is preliminary data.</text>
</comment>
<accession>W1XR86</accession>
<gene>
    <name evidence="1" type="ORF">Q604_UNBC12804G0001</name>
</gene>
<sequence length="45" mass="5458">MLRLQSGFELDYANIYNESCIQERDVNNFERAIQNVWRHTNILRS</sequence>
<dbReference type="EMBL" id="AZMM01012804">
    <property type="protein sequence ID" value="ETJ32747.1"/>
    <property type="molecule type" value="Genomic_DNA"/>
</dbReference>
<feature type="non-terminal residue" evidence="1">
    <location>
        <position position="45"/>
    </location>
</feature>
<protein>
    <submittedName>
        <fullName evidence="1">Uncharacterized protein</fullName>
    </submittedName>
</protein>
<organism evidence="1">
    <name type="scientific">human gut metagenome</name>
    <dbReference type="NCBI Taxonomy" id="408170"/>
    <lineage>
        <taxon>unclassified sequences</taxon>
        <taxon>metagenomes</taxon>
        <taxon>organismal metagenomes</taxon>
    </lineage>
</organism>
<name>W1XR86_9ZZZZ</name>
<reference evidence="1" key="1">
    <citation type="submission" date="2013-12" db="EMBL/GenBank/DDBJ databases">
        <title>A Varibaculum cambriense genome reconstructed from a premature infant gut community with otherwise low bacterial novelty that shifts toward anaerobic metabolism during the third week of life.</title>
        <authorList>
            <person name="Brown C.T."/>
            <person name="Sharon I."/>
            <person name="Thomas B.C."/>
            <person name="Castelle C.J."/>
            <person name="Morowitz M.J."/>
            <person name="Banfield J.F."/>
        </authorList>
    </citation>
    <scope>NUCLEOTIDE SEQUENCE</scope>
</reference>